<evidence type="ECO:0000313" key="4">
    <source>
        <dbReference type="Proteomes" id="UP000242188"/>
    </source>
</evidence>
<dbReference type="EMBL" id="NEDP02001857">
    <property type="protein sequence ID" value="OWF52279.1"/>
    <property type="molecule type" value="Genomic_DNA"/>
</dbReference>
<accession>A0A210QU83</accession>
<dbReference type="SUPFAM" id="SSF101898">
    <property type="entry name" value="NHL repeat"/>
    <property type="match status" value="1"/>
</dbReference>
<dbReference type="InterPro" id="IPR000315">
    <property type="entry name" value="Znf_B-box"/>
</dbReference>
<proteinExistence type="predicted"/>
<dbReference type="PANTHER" id="PTHR25462:SF296">
    <property type="entry name" value="MEIOTIC P26, ISOFORM F"/>
    <property type="match status" value="1"/>
</dbReference>
<sequence>MAGKRPKQEPGTYGCSLCNRDDGVQWYYPDSQEILCDRCNEVHARGKKSKSDRVNVGESKLGDKPVPETCTTHAGKLCDMYCCDCNTLMCLMCFSQTHKQHNWKLLEDEFSCKKEQLKAQVTIISAKIAHYQNETLNRHCTSKAFKDNIDSIREQVNARRTRLKAEVDYVADAVLDELSTLEEDESEVQQTACQKAEEKVAELTFMHEKAVTHMSSVSMFETERLLRRTLPLYDTDVEIDLPKPPLFFPESINRLTLAKMLGQVHKEKQYKKMEIESKHVQCLSKFTVTAPSKQILGICPVDDNHAWLSILHYKGLTLVDRKGTVTDKVELDFCPYRMAMVGQTDILMTSIPSDGFVYKLSRCTKQVTVFAHIDQREIQDISINEIGEVLISNNTSEIVVLNQSGKVSRKFTCGFSGLNITCLSSRRLGITVHVTDRFVAENLMITDESGLVLQTWTGELRSGQKIRSKHLCKMSCDKYDRLYIPDYKNNQVYVLPKDSRMASCLLDKTHLVIRPTVVEVDMCGHVWIGCMDGTVHIMQLQQ</sequence>
<reference evidence="3 4" key="1">
    <citation type="journal article" date="2017" name="Nat. Ecol. Evol.">
        <title>Scallop genome provides insights into evolution of bilaterian karyotype and development.</title>
        <authorList>
            <person name="Wang S."/>
            <person name="Zhang J."/>
            <person name="Jiao W."/>
            <person name="Li J."/>
            <person name="Xun X."/>
            <person name="Sun Y."/>
            <person name="Guo X."/>
            <person name="Huan P."/>
            <person name="Dong B."/>
            <person name="Zhang L."/>
            <person name="Hu X."/>
            <person name="Sun X."/>
            <person name="Wang J."/>
            <person name="Zhao C."/>
            <person name="Wang Y."/>
            <person name="Wang D."/>
            <person name="Huang X."/>
            <person name="Wang R."/>
            <person name="Lv J."/>
            <person name="Li Y."/>
            <person name="Zhang Z."/>
            <person name="Liu B."/>
            <person name="Lu W."/>
            <person name="Hui Y."/>
            <person name="Liang J."/>
            <person name="Zhou Z."/>
            <person name="Hou R."/>
            <person name="Li X."/>
            <person name="Liu Y."/>
            <person name="Li H."/>
            <person name="Ning X."/>
            <person name="Lin Y."/>
            <person name="Zhao L."/>
            <person name="Xing Q."/>
            <person name="Dou J."/>
            <person name="Li Y."/>
            <person name="Mao J."/>
            <person name="Guo H."/>
            <person name="Dou H."/>
            <person name="Li T."/>
            <person name="Mu C."/>
            <person name="Jiang W."/>
            <person name="Fu Q."/>
            <person name="Fu X."/>
            <person name="Miao Y."/>
            <person name="Liu J."/>
            <person name="Yu Q."/>
            <person name="Li R."/>
            <person name="Liao H."/>
            <person name="Li X."/>
            <person name="Kong Y."/>
            <person name="Jiang Z."/>
            <person name="Chourrout D."/>
            <person name="Li R."/>
            <person name="Bao Z."/>
        </authorList>
    </citation>
    <scope>NUCLEOTIDE SEQUENCE [LARGE SCALE GENOMIC DNA]</scope>
    <source>
        <strain evidence="3 4">PY_sf001</strain>
    </source>
</reference>
<dbReference type="GO" id="GO:0008270">
    <property type="term" value="F:zinc ion binding"/>
    <property type="evidence" value="ECO:0007669"/>
    <property type="project" value="UniProtKB-KW"/>
</dbReference>
<keyword evidence="1" id="KW-0479">Metal-binding</keyword>
<keyword evidence="4" id="KW-1185">Reference proteome</keyword>
<evidence type="ECO:0000256" key="1">
    <source>
        <dbReference type="PROSITE-ProRule" id="PRU00024"/>
    </source>
</evidence>
<dbReference type="Gene3D" id="2.120.10.30">
    <property type="entry name" value="TolB, C-terminal domain"/>
    <property type="match status" value="1"/>
</dbReference>
<dbReference type="Gene3D" id="3.30.160.60">
    <property type="entry name" value="Classic Zinc Finger"/>
    <property type="match status" value="1"/>
</dbReference>
<feature type="domain" description="B box-type" evidence="2">
    <location>
        <begin position="70"/>
        <end position="106"/>
    </location>
</feature>
<dbReference type="AlphaFoldDB" id="A0A210QU83"/>
<keyword evidence="1" id="KW-0862">Zinc</keyword>
<comment type="caution">
    <text evidence="3">The sequence shown here is derived from an EMBL/GenBank/DDBJ whole genome shotgun (WGS) entry which is preliminary data.</text>
</comment>
<dbReference type="Proteomes" id="UP000242188">
    <property type="component" value="Unassembled WGS sequence"/>
</dbReference>
<dbReference type="SMART" id="SM00336">
    <property type="entry name" value="BBOX"/>
    <property type="match status" value="1"/>
</dbReference>
<dbReference type="OrthoDB" id="6162356at2759"/>
<dbReference type="PROSITE" id="PS50119">
    <property type="entry name" value="ZF_BBOX"/>
    <property type="match status" value="1"/>
</dbReference>
<evidence type="ECO:0000259" key="2">
    <source>
        <dbReference type="PROSITE" id="PS50119"/>
    </source>
</evidence>
<name>A0A210QU83_MIZYE</name>
<organism evidence="3 4">
    <name type="scientific">Mizuhopecten yessoensis</name>
    <name type="common">Japanese scallop</name>
    <name type="synonym">Patinopecten yessoensis</name>
    <dbReference type="NCBI Taxonomy" id="6573"/>
    <lineage>
        <taxon>Eukaryota</taxon>
        <taxon>Metazoa</taxon>
        <taxon>Spiralia</taxon>
        <taxon>Lophotrochozoa</taxon>
        <taxon>Mollusca</taxon>
        <taxon>Bivalvia</taxon>
        <taxon>Autobranchia</taxon>
        <taxon>Pteriomorphia</taxon>
        <taxon>Pectinida</taxon>
        <taxon>Pectinoidea</taxon>
        <taxon>Pectinidae</taxon>
        <taxon>Mizuhopecten</taxon>
    </lineage>
</organism>
<dbReference type="PANTHER" id="PTHR25462">
    <property type="entry name" value="BONUS, ISOFORM C-RELATED"/>
    <property type="match status" value="1"/>
</dbReference>
<evidence type="ECO:0000313" key="3">
    <source>
        <dbReference type="EMBL" id="OWF52279.1"/>
    </source>
</evidence>
<protein>
    <submittedName>
        <fullName evidence="3">Transcription intermediary factor 1-beta</fullName>
    </submittedName>
</protein>
<dbReference type="InterPro" id="IPR047153">
    <property type="entry name" value="TRIM45/56/19-like"/>
</dbReference>
<dbReference type="InterPro" id="IPR011042">
    <property type="entry name" value="6-blade_b-propeller_TolB-like"/>
</dbReference>
<gene>
    <name evidence="3" type="ORF">KP79_PYT04118</name>
</gene>
<keyword evidence="1" id="KW-0863">Zinc-finger</keyword>
<dbReference type="SUPFAM" id="SSF57845">
    <property type="entry name" value="B-box zinc-binding domain"/>
    <property type="match status" value="1"/>
</dbReference>